<sequence>MVTAFFSNKFIHFINQEVWSHLKIYLISQGEAVKTFSETTKDTTKLLSQLDFESKSNKNEIIKKLSEIETDVKIIKTLVSK</sequence>
<proteinExistence type="predicted"/>
<gene>
    <name evidence="1" type="ORF">A2T98_13140</name>
</gene>
<dbReference type="AlphaFoldDB" id="A0A166J8D0"/>
<dbReference type="Proteomes" id="UP000076555">
    <property type="component" value="Unassembled WGS sequence"/>
</dbReference>
<reference evidence="1 2" key="1">
    <citation type="submission" date="2016-04" db="EMBL/GenBank/DDBJ databases">
        <title>Draft Genome Assembly of the Bloom-forming Cyanobacterium Nodularia spumigena Strain CENA596 in Shrimp Production Ponds.</title>
        <authorList>
            <person name="Popin R.V."/>
            <person name="Rigonato J."/>
            <person name="Abreu V.A."/>
            <person name="Andreote A.P."/>
            <person name="Silveira S.B."/>
            <person name="Odebrecht C."/>
            <person name="Fiore M.F."/>
        </authorList>
    </citation>
    <scope>NUCLEOTIDE SEQUENCE [LARGE SCALE GENOMIC DNA]</scope>
    <source>
        <strain evidence="1 2">CENA596</strain>
    </source>
</reference>
<protein>
    <submittedName>
        <fullName evidence="1">Uncharacterized protein</fullName>
    </submittedName>
</protein>
<evidence type="ECO:0000313" key="2">
    <source>
        <dbReference type="Proteomes" id="UP000076555"/>
    </source>
</evidence>
<name>A0A166J8D0_NODSP</name>
<evidence type="ECO:0000313" key="1">
    <source>
        <dbReference type="EMBL" id="KZL49358.1"/>
    </source>
</evidence>
<dbReference type="EMBL" id="LWAJ01000177">
    <property type="protein sequence ID" value="KZL49358.1"/>
    <property type="molecule type" value="Genomic_DNA"/>
</dbReference>
<comment type="caution">
    <text evidence="1">The sequence shown here is derived from an EMBL/GenBank/DDBJ whole genome shotgun (WGS) entry which is preliminary data.</text>
</comment>
<organism evidence="1 2">
    <name type="scientific">Nodularia spumigena CENA596</name>
    <dbReference type="NCBI Taxonomy" id="1819295"/>
    <lineage>
        <taxon>Bacteria</taxon>
        <taxon>Bacillati</taxon>
        <taxon>Cyanobacteriota</taxon>
        <taxon>Cyanophyceae</taxon>
        <taxon>Nostocales</taxon>
        <taxon>Nodulariaceae</taxon>
        <taxon>Nodularia</taxon>
    </lineage>
</organism>
<accession>A0A166J8D0</accession>